<organism evidence="1 2">
    <name type="scientific">Mycena sanguinolenta</name>
    <dbReference type="NCBI Taxonomy" id="230812"/>
    <lineage>
        <taxon>Eukaryota</taxon>
        <taxon>Fungi</taxon>
        <taxon>Dikarya</taxon>
        <taxon>Basidiomycota</taxon>
        <taxon>Agaricomycotina</taxon>
        <taxon>Agaricomycetes</taxon>
        <taxon>Agaricomycetidae</taxon>
        <taxon>Agaricales</taxon>
        <taxon>Marasmiineae</taxon>
        <taxon>Mycenaceae</taxon>
        <taxon>Mycena</taxon>
    </lineage>
</organism>
<dbReference type="InterPro" id="IPR029063">
    <property type="entry name" value="SAM-dependent_MTases_sf"/>
</dbReference>
<dbReference type="Proteomes" id="UP000623467">
    <property type="component" value="Unassembled WGS sequence"/>
</dbReference>
<gene>
    <name evidence="1" type="ORF">MSAN_01569200</name>
</gene>
<dbReference type="InterPro" id="IPR019410">
    <property type="entry name" value="Methyltransf_16"/>
</dbReference>
<evidence type="ECO:0000313" key="1">
    <source>
        <dbReference type="EMBL" id="KAF7351376.1"/>
    </source>
</evidence>
<comment type="caution">
    <text evidence="1">The sequence shown here is derived from an EMBL/GenBank/DDBJ whole genome shotgun (WGS) entry which is preliminary data.</text>
</comment>
<keyword evidence="1" id="KW-0808">Transferase</keyword>
<dbReference type="Pfam" id="PF10294">
    <property type="entry name" value="Methyltransf_16"/>
    <property type="match status" value="1"/>
</dbReference>
<name>A0A8H6Y393_9AGAR</name>
<accession>A0A8H6Y393</accession>
<dbReference type="SUPFAM" id="SSF53335">
    <property type="entry name" value="S-adenosyl-L-methionine-dependent methyltransferases"/>
    <property type="match status" value="1"/>
</dbReference>
<reference evidence="1" key="1">
    <citation type="submission" date="2020-05" db="EMBL/GenBank/DDBJ databases">
        <title>Mycena genomes resolve the evolution of fungal bioluminescence.</title>
        <authorList>
            <person name="Tsai I.J."/>
        </authorList>
    </citation>
    <scope>NUCLEOTIDE SEQUENCE</scope>
    <source>
        <strain evidence="1">160909Yilan</strain>
    </source>
</reference>
<dbReference type="EMBL" id="JACAZH010000013">
    <property type="protein sequence ID" value="KAF7351376.1"/>
    <property type="molecule type" value="Genomic_DNA"/>
</dbReference>
<dbReference type="GO" id="GO:0032259">
    <property type="term" value="P:methylation"/>
    <property type="evidence" value="ECO:0007669"/>
    <property type="project" value="UniProtKB-KW"/>
</dbReference>
<keyword evidence="2" id="KW-1185">Reference proteome</keyword>
<sequence length="242" mass="26870">MQCLACRHLEHWVLPSAKANTLLAGHLFSPGLFLAERIERGLLSASGSTSRDKERSTVIELGAGCALPSLLLAILATEPATIVATDYPDPDLLENLAQNVKRNSHLVSQGCTVHYYGYEWGSDVAPLLQLTHTGRTEHGYDVVILSDLLFFRSSHRDLISSVEALLARSPEARIHIAVEKDNTKEEVCKDFLSLSEQRGFTFEEISLDEDEEWLGSFPVGGFDKEALTIRKAACRYWVGRRS</sequence>
<keyword evidence="1" id="KW-0489">Methyltransferase</keyword>
<protein>
    <submittedName>
        <fullName evidence="1">Nicotinamide n-methyltransferase nnt1</fullName>
    </submittedName>
</protein>
<dbReference type="PANTHER" id="PTHR14614">
    <property type="entry name" value="HEPATOCELLULAR CARCINOMA-ASSOCIATED ANTIGEN"/>
    <property type="match status" value="1"/>
</dbReference>
<dbReference type="Gene3D" id="3.40.50.150">
    <property type="entry name" value="Vaccinia Virus protein VP39"/>
    <property type="match status" value="1"/>
</dbReference>
<evidence type="ECO:0000313" key="2">
    <source>
        <dbReference type="Proteomes" id="UP000623467"/>
    </source>
</evidence>
<proteinExistence type="predicted"/>
<dbReference type="GO" id="GO:0005737">
    <property type="term" value="C:cytoplasm"/>
    <property type="evidence" value="ECO:0007669"/>
    <property type="project" value="TreeGrafter"/>
</dbReference>
<dbReference type="OrthoDB" id="46564at2759"/>
<dbReference type="PANTHER" id="PTHR14614:SF10">
    <property type="entry name" value="PROTEIN N-TERMINAL AND LYSINE N-METHYLTRANSFERASE EFM7"/>
    <property type="match status" value="1"/>
</dbReference>
<dbReference type="GO" id="GO:0008757">
    <property type="term" value="F:S-adenosylmethionine-dependent methyltransferase activity"/>
    <property type="evidence" value="ECO:0007669"/>
    <property type="project" value="UniProtKB-ARBA"/>
</dbReference>
<dbReference type="AlphaFoldDB" id="A0A8H6Y393"/>